<feature type="compositionally biased region" description="Polar residues" evidence="1">
    <location>
        <begin position="401"/>
        <end position="411"/>
    </location>
</feature>
<sequence length="867" mass="93698">MAATHGDMTTRPAADGARGSTATTPAAPPRLECEWRYEDGRIDWARFRSTIDSLSRRPPTVTSSSTPVSSGPAEAEPSTWSVLVSPKTRDAYLLHLLGLNFTHYYDDLELDYFGLDSVVQYSALLLLQRDYELASGPLPFSVKRSDDLNEAVAEVLSLPFLLDLYRIDAADEIDDAWKQDKGNRVKAEWVVHVCLLKFLQQAFDRLLEDVDNPRQTWNLRTIREKRSERYDAVCRSYARRKGPSAEAGGREERGPRLHQSGRKDDRAQSSRAGKGPAETTSPIERYDTVPGEAQGGPRGTSTSAPTSSGSTLGGGKRVASTQTSATTATASRDKDTEIPTPQHRRPATEDFDRDGTASPTPVPADRTHSAGKQPIFRPSSRLTAQAPREEHDRVGAAEPPNASQASSIRSTTSRREPSAKASHEVASGRPKVTGKKASKTQRPRKPAPPPKDVIDLTLTTDEEDDDDDDDDVDVVADDSYEEEGGGAAPPRSKRPGSSRGRGRKHVRGLGRRRPPKSSSQAIKREDEVQELVVEVVRPKQSQPTMTQQIADAVEAALTRHLGDPQAIAAAAAAPKARRTQLHSAAAPFQPAIQVSPQMLHTVARLQEEEAIEGYSVAPRAAPLASSSSSPPSTSSSLRIDRQFHVAPSHGYRHAPPYYGQNASSYHAPTAMYDDPYVRTDFDATSTMPTAAVFSQTPRTTQSSMAAQPFNPLKRHFPDTIPAPTLGIAPAAAAGDDVRLAKRTRTEQVTPPDAGSANDIESQREVQGILDLSTVTPTATTMSASNTTDNVVLSKAPQQPSQLESPTTTMAAATTMSQAKEVEAAAGSTTSKAYASLLEEALRPPLDTQDDDANVFDGVFDDADDEAR</sequence>
<feature type="region of interest" description="Disordered" evidence="1">
    <location>
        <begin position="842"/>
        <end position="867"/>
    </location>
</feature>
<dbReference type="AlphaFoldDB" id="A0A5C3EQW3"/>
<dbReference type="Proteomes" id="UP000323386">
    <property type="component" value="Unassembled WGS sequence"/>
</dbReference>
<feature type="compositionally biased region" description="Basic residues" evidence="1">
    <location>
        <begin position="432"/>
        <end position="445"/>
    </location>
</feature>
<protein>
    <submittedName>
        <fullName evidence="2">Uncharacterized protein</fullName>
    </submittedName>
</protein>
<keyword evidence="3" id="KW-1185">Reference proteome</keyword>
<feature type="region of interest" description="Disordered" evidence="1">
    <location>
        <begin position="239"/>
        <end position="526"/>
    </location>
</feature>
<feature type="compositionally biased region" description="Basic and acidic residues" evidence="1">
    <location>
        <begin position="248"/>
        <end position="268"/>
    </location>
</feature>
<evidence type="ECO:0000256" key="1">
    <source>
        <dbReference type="SAM" id="MobiDB-lite"/>
    </source>
</evidence>
<feature type="compositionally biased region" description="Low complexity" evidence="1">
    <location>
        <begin position="319"/>
        <end position="330"/>
    </location>
</feature>
<accession>A0A5C3EQW3</accession>
<feature type="region of interest" description="Disordered" evidence="1">
    <location>
        <begin position="54"/>
        <end position="77"/>
    </location>
</feature>
<reference evidence="2 3" key="1">
    <citation type="submission" date="2018-03" db="EMBL/GenBank/DDBJ databases">
        <authorList>
            <person name="Guldener U."/>
        </authorList>
    </citation>
    <scope>NUCLEOTIDE SEQUENCE [LARGE SCALE GENOMIC DNA]</scope>
    <source>
        <strain evidence="2 3">DAOM196992</strain>
    </source>
</reference>
<gene>
    <name evidence="2" type="ORF">PSFLO_00215</name>
</gene>
<proteinExistence type="predicted"/>
<name>A0A5C3EQW3_9BASI</name>
<organism evidence="2 3">
    <name type="scientific">Pseudozyma flocculosa</name>
    <dbReference type="NCBI Taxonomy" id="84751"/>
    <lineage>
        <taxon>Eukaryota</taxon>
        <taxon>Fungi</taxon>
        <taxon>Dikarya</taxon>
        <taxon>Basidiomycota</taxon>
        <taxon>Ustilaginomycotina</taxon>
        <taxon>Ustilaginomycetes</taxon>
        <taxon>Ustilaginales</taxon>
        <taxon>Ustilaginaceae</taxon>
        <taxon>Pseudozyma</taxon>
    </lineage>
</organism>
<evidence type="ECO:0000313" key="3">
    <source>
        <dbReference type="Proteomes" id="UP000323386"/>
    </source>
</evidence>
<feature type="compositionally biased region" description="Low complexity" evidence="1">
    <location>
        <begin position="56"/>
        <end position="70"/>
    </location>
</feature>
<feature type="compositionally biased region" description="Basic and acidic residues" evidence="1">
    <location>
        <begin position="413"/>
        <end position="423"/>
    </location>
</feature>
<feature type="compositionally biased region" description="Basic residues" evidence="1">
    <location>
        <begin position="491"/>
        <end position="515"/>
    </location>
</feature>
<feature type="compositionally biased region" description="Basic and acidic residues" evidence="1">
    <location>
        <begin position="346"/>
        <end position="355"/>
    </location>
</feature>
<feature type="compositionally biased region" description="Low complexity" evidence="1">
    <location>
        <begin position="299"/>
        <end position="310"/>
    </location>
</feature>
<feature type="compositionally biased region" description="Acidic residues" evidence="1">
    <location>
        <begin position="460"/>
        <end position="484"/>
    </location>
</feature>
<feature type="region of interest" description="Disordered" evidence="1">
    <location>
        <begin position="1"/>
        <end position="32"/>
    </location>
</feature>
<evidence type="ECO:0000313" key="2">
    <source>
        <dbReference type="EMBL" id="SPO34744.1"/>
    </source>
</evidence>
<feature type="compositionally biased region" description="Acidic residues" evidence="1">
    <location>
        <begin position="847"/>
        <end position="867"/>
    </location>
</feature>
<dbReference type="EMBL" id="OOIP01000001">
    <property type="protein sequence ID" value="SPO34744.1"/>
    <property type="molecule type" value="Genomic_DNA"/>
</dbReference>